<dbReference type="STRING" id="355243.SAMN03080615_03186"/>
<dbReference type="RefSeq" id="WP_091360242.1">
    <property type="nucleotide sequence ID" value="NZ_AP025284.1"/>
</dbReference>
<evidence type="ECO:0000313" key="1">
    <source>
        <dbReference type="EMBL" id="SEQ90282.1"/>
    </source>
</evidence>
<dbReference type="EMBL" id="FOGB01000010">
    <property type="protein sequence ID" value="SEQ90282.1"/>
    <property type="molecule type" value="Genomic_DNA"/>
</dbReference>
<organism evidence="1 2">
    <name type="scientific">Amphritea atlantica</name>
    <dbReference type="NCBI Taxonomy" id="355243"/>
    <lineage>
        <taxon>Bacteria</taxon>
        <taxon>Pseudomonadati</taxon>
        <taxon>Pseudomonadota</taxon>
        <taxon>Gammaproteobacteria</taxon>
        <taxon>Oceanospirillales</taxon>
        <taxon>Oceanospirillaceae</taxon>
        <taxon>Amphritea</taxon>
    </lineage>
</organism>
<reference evidence="2" key="1">
    <citation type="submission" date="2016-10" db="EMBL/GenBank/DDBJ databases">
        <authorList>
            <person name="Varghese N."/>
            <person name="Submissions S."/>
        </authorList>
    </citation>
    <scope>NUCLEOTIDE SEQUENCE [LARGE SCALE GENOMIC DNA]</scope>
    <source>
        <strain evidence="2">DSM 18887</strain>
    </source>
</reference>
<protein>
    <submittedName>
        <fullName evidence="1">Uncharacterized protein</fullName>
    </submittedName>
</protein>
<gene>
    <name evidence="1" type="ORF">SAMN03080615_03186</name>
</gene>
<evidence type="ECO:0000313" key="2">
    <source>
        <dbReference type="Proteomes" id="UP000198749"/>
    </source>
</evidence>
<sequence length="521" mass="57670">MNRGEVGAGMAEQLLGDVCHRVPVVDRVLRLSGDSTLSEYLQQVCQFSPQSYQPRSDVADVIYEYVAPLLGVQIAERTAADFLQHPIALTTNHHGVDFFAQSVQGSLLFGLAKLQVEGVTTLPVFSCANIPLDNLTYPRGALLYACNWDAGSWPLRIPAFSNKYRRQLVARVKGLDRPMLQQLVKRVHDLMGNGINAALLETLLELIEAEYLSEDVLSQQGYAAQSVILNQRIWSRLFCSSASMPDLVTIELEKLAEGLFLKDLHNEASLVAQLFNDPLITAVCKRLNSVPGCWNQALLEQRWSHRRELKQLQTSGCGTFCFWGIDKRFRRIPLMLTEISGGLQLCGCDDNGEEYYFCFEPAALSQAIRDGRLLPSVFGCFLVIALARGGTCLGGYYQGDYLPQIQAGIVEVLQQNNLPELAAVIHDSVTNGYLSGMQTILVEQGEFLLPAGLLEILASGSISAAELEVILKISLRDAHLASLTETVADVMPGALQMENRFTQLLRSQREQLSEKITIRHL</sequence>
<name>A0A1H9JTW2_9GAMM</name>
<accession>A0A1H9JTW2</accession>
<proteinExistence type="predicted"/>
<keyword evidence="2" id="KW-1185">Reference proteome</keyword>
<dbReference type="Proteomes" id="UP000198749">
    <property type="component" value="Unassembled WGS sequence"/>
</dbReference>
<dbReference type="AlphaFoldDB" id="A0A1H9JTW2"/>
<dbReference type="OrthoDB" id="2024761at2"/>